<dbReference type="AlphaFoldDB" id="A0AAV4XU25"/>
<accession>A0AAV4XU25</accession>
<protein>
    <submittedName>
        <fullName evidence="1">Uncharacterized protein</fullName>
    </submittedName>
</protein>
<keyword evidence="2" id="KW-1185">Reference proteome</keyword>
<comment type="caution">
    <text evidence="1">The sequence shown here is derived from an EMBL/GenBank/DDBJ whole genome shotgun (WGS) entry which is preliminary data.</text>
</comment>
<reference evidence="1 2" key="1">
    <citation type="submission" date="2021-06" db="EMBL/GenBank/DDBJ databases">
        <title>Caerostris extrusa draft genome.</title>
        <authorList>
            <person name="Kono N."/>
            <person name="Arakawa K."/>
        </authorList>
    </citation>
    <scope>NUCLEOTIDE SEQUENCE [LARGE SCALE GENOMIC DNA]</scope>
</reference>
<dbReference type="Proteomes" id="UP001054945">
    <property type="component" value="Unassembled WGS sequence"/>
</dbReference>
<evidence type="ECO:0000313" key="2">
    <source>
        <dbReference type="Proteomes" id="UP001054945"/>
    </source>
</evidence>
<organism evidence="1 2">
    <name type="scientific">Caerostris extrusa</name>
    <name type="common">Bark spider</name>
    <name type="synonym">Caerostris bankana</name>
    <dbReference type="NCBI Taxonomy" id="172846"/>
    <lineage>
        <taxon>Eukaryota</taxon>
        <taxon>Metazoa</taxon>
        <taxon>Ecdysozoa</taxon>
        <taxon>Arthropoda</taxon>
        <taxon>Chelicerata</taxon>
        <taxon>Arachnida</taxon>
        <taxon>Araneae</taxon>
        <taxon>Araneomorphae</taxon>
        <taxon>Entelegynae</taxon>
        <taxon>Araneoidea</taxon>
        <taxon>Araneidae</taxon>
        <taxon>Caerostris</taxon>
    </lineage>
</organism>
<gene>
    <name evidence="1" type="ORF">CEXT_660231</name>
</gene>
<evidence type="ECO:0000313" key="1">
    <source>
        <dbReference type="EMBL" id="GIY97248.1"/>
    </source>
</evidence>
<name>A0AAV4XU25_CAEEX</name>
<sequence>MSSRSGKDRWHLHSTPIKSLSARNSEPFCAGDHRFYASLSGFRSAQSRFLAVFMISELQIWSGRISDNGSFLSDVSMV</sequence>
<dbReference type="EMBL" id="BPLR01018139">
    <property type="protein sequence ID" value="GIY97248.1"/>
    <property type="molecule type" value="Genomic_DNA"/>
</dbReference>
<proteinExistence type="predicted"/>